<evidence type="ECO:0000313" key="1">
    <source>
        <dbReference type="EMBL" id="KAJ2886622.1"/>
    </source>
</evidence>
<dbReference type="EMBL" id="JANBVB010002314">
    <property type="protein sequence ID" value="KAJ2886622.1"/>
    <property type="molecule type" value="Genomic_DNA"/>
</dbReference>
<accession>A0ACC1LW81</accession>
<organism evidence="1 2">
    <name type="scientific">Coemansia aciculifera</name>
    <dbReference type="NCBI Taxonomy" id="417176"/>
    <lineage>
        <taxon>Eukaryota</taxon>
        <taxon>Fungi</taxon>
        <taxon>Fungi incertae sedis</taxon>
        <taxon>Zoopagomycota</taxon>
        <taxon>Kickxellomycotina</taxon>
        <taxon>Kickxellomycetes</taxon>
        <taxon>Kickxellales</taxon>
        <taxon>Kickxellaceae</taxon>
        <taxon>Coemansia</taxon>
    </lineage>
</organism>
<sequence length="500" mass="54280">MVAYLMRRHFAVRAEPEGLMLASDVAAADTARPASSVRAFGLASDGLAGSLFSLSARVMPFARTVDLDDDQASFDAAMAAFDELQREIKQAEDQLPLRVLSLHAVAPGLRYASVVPPKPASDDSYVEPLHVIVEFASSSRWPDDIAALHKIKSAFLLRLAEAYAGLHPEARVQIVNRFHGRGAADGLVTGVAPLLLGSQESMDYESDNCLDIWHAASGLTFRLSMLCECEGELLAKKARDLRLAPSLAAHAEAVELAHRRWVRNHVWRPKHHRQILDLCQRHHPAASLAIRLVKRWLSRHMLLGQPAGVSEELAELLAARVFCDVSSSAAGGLAEPAAALSGFVRCLRLLAEWRWSEDLFAVDFAADSRLLQTSDELPAAAAGDGGVWVSSGMSAAVAETLAHAFDVPKRKDCVRVATADDPEAVWWGTVSPVLTRRLRVLAAASLECINGCLAAGSDAQLPQVFTTPLTDYDFVINLCRDVVCRKYEQPPRSAFATTAK</sequence>
<feature type="non-terminal residue" evidence="1">
    <location>
        <position position="500"/>
    </location>
</feature>
<reference evidence="1" key="1">
    <citation type="submission" date="2022-07" db="EMBL/GenBank/DDBJ databases">
        <title>Phylogenomic reconstructions and comparative analyses of Kickxellomycotina fungi.</title>
        <authorList>
            <person name="Reynolds N.K."/>
            <person name="Stajich J.E."/>
            <person name="Barry K."/>
            <person name="Grigoriev I.V."/>
            <person name="Crous P."/>
            <person name="Smith M.E."/>
        </authorList>
    </citation>
    <scope>NUCLEOTIDE SEQUENCE</scope>
    <source>
        <strain evidence="1">CBS 190363</strain>
    </source>
</reference>
<gene>
    <name evidence="1" type="primary">UTP22_2</name>
    <name evidence="1" type="ORF">IWW38_005215</name>
</gene>
<evidence type="ECO:0000313" key="2">
    <source>
        <dbReference type="Proteomes" id="UP001139981"/>
    </source>
</evidence>
<keyword evidence="2" id="KW-1185">Reference proteome</keyword>
<comment type="caution">
    <text evidence="1">The sequence shown here is derived from an EMBL/GenBank/DDBJ whole genome shotgun (WGS) entry which is preliminary data.</text>
</comment>
<proteinExistence type="predicted"/>
<protein>
    <submittedName>
        <fullName evidence="1">U3 snoRNP protein</fullName>
    </submittedName>
</protein>
<dbReference type="Proteomes" id="UP001139981">
    <property type="component" value="Unassembled WGS sequence"/>
</dbReference>
<name>A0ACC1LW81_9FUNG</name>